<accession>A0A1B7NV81</accession>
<dbReference type="EMBL" id="LGUA01000650">
    <property type="protein sequence ID" value="OAX80651.1"/>
    <property type="molecule type" value="Genomic_DNA"/>
</dbReference>
<reference evidence="1 2" key="1">
    <citation type="submission" date="2015-07" db="EMBL/GenBank/DDBJ databases">
        <title>Emmonsia species relationships and genome sequence.</title>
        <authorList>
            <person name="Cuomo C.A."/>
            <person name="Schwartz I.S."/>
            <person name="Kenyon C."/>
            <person name="de Hoog G.S."/>
            <person name="Govender N.P."/>
            <person name="Botha A."/>
            <person name="Moreno L."/>
            <person name="de Vries M."/>
            <person name="Munoz J.F."/>
            <person name="Stielow J.B."/>
        </authorList>
    </citation>
    <scope>NUCLEOTIDE SEQUENCE [LARGE SCALE GENOMIC DNA]</scope>
    <source>
        <strain evidence="1 2">CBS 136260</strain>
    </source>
</reference>
<keyword evidence="2" id="KW-1185">Reference proteome</keyword>
<dbReference type="InterPro" id="IPR029063">
    <property type="entry name" value="SAM-dependent_MTases_sf"/>
</dbReference>
<evidence type="ECO:0000313" key="1">
    <source>
        <dbReference type="EMBL" id="OAX80651.1"/>
    </source>
</evidence>
<evidence type="ECO:0008006" key="3">
    <source>
        <dbReference type="Google" id="ProtNLM"/>
    </source>
</evidence>
<dbReference type="CDD" id="cd02440">
    <property type="entry name" value="AdoMet_MTases"/>
    <property type="match status" value="1"/>
</dbReference>
<gene>
    <name evidence="1" type="ORF">ACJ72_05014</name>
</gene>
<organism evidence="1 2">
    <name type="scientific">Emergomyces africanus</name>
    <dbReference type="NCBI Taxonomy" id="1955775"/>
    <lineage>
        <taxon>Eukaryota</taxon>
        <taxon>Fungi</taxon>
        <taxon>Dikarya</taxon>
        <taxon>Ascomycota</taxon>
        <taxon>Pezizomycotina</taxon>
        <taxon>Eurotiomycetes</taxon>
        <taxon>Eurotiomycetidae</taxon>
        <taxon>Onygenales</taxon>
        <taxon>Ajellomycetaceae</taxon>
        <taxon>Emergomyces</taxon>
    </lineage>
</organism>
<dbReference type="Gene3D" id="3.40.50.150">
    <property type="entry name" value="Vaccinia Virus protein VP39"/>
    <property type="match status" value="1"/>
</dbReference>
<dbReference type="SUPFAM" id="SSF53335">
    <property type="entry name" value="S-adenosyl-L-methionine-dependent methyltransferases"/>
    <property type="match status" value="1"/>
</dbReference>
<dbReference type="STRING" id="1658172.A0A1B7NV81"/>
<dbReference type="OrthoDB" id="2013972at2759"/>
<proteinExistence type="predicted"/>
<dbReference type="PANTHER" id="PTHR43591">
    <property type="entry name" value="METHYLTRANSFERASE"/>
    <property type="match status" value="1"/>
</dbReference>
<dbReference type="AlphaFoldDB" id="A0A1B7NV81"/>
<protein>
    <recommendedName>
        <fullName evidence="3">Methyltransferase type 11 domain-containing protein</fullName>
    </recommendedName>
</protein>
<sequence>MGHRLRRPTSRSPRNRHRSLAHATELGAPNVKFQVDDATEYPWTFPPNTFDYIHVRDLFGSIPDWSTFMKQCLTCLKPGGYLEVSNASVWFDSDDGSIPADEKHVLRQWGRLFRQAGDIMGKPTTISENQKDVMVDAGFEAVEETRLKLVVGSWPKDPALKQVGRYHQLECLQGCEGWALALLTRVLKWDVDEVQVLLANFRSSVRDKSIHAYTPLSVVVGRKPLLETEGEQ</sequence>
<dbReference type="Pfam" id="PF13489">
    <property type="entry name" value="Methyltransf_23"/>
    <property type="match status" value="1"/>
</dbReference>
<dbReference type="Proteomes" id="UP000091918">
    <property type="component" value="Unassembled WGS sequence"/>
</dbReference>
<comment type="caution">
    <text evidence="1">The sequence shown here is derived from an EMBL/GenBank/DDBJ whole genome shotgun (WGS) entry which is preliminary data.</text>
</comment>
<name>A0A1B7NV81_9EURO</name>
<dbReference type="PANTHER" id="PTHR43591:SF105">
    <property type="entry name" value="METHYLTRANSFERASE DOMAIN-CONTAINING PROTEIN-RELATED"/>
    <property type="match status" value="1"/>
</dbReference>
<evidence type="ECO:0000313" key="2">
    <source>
        <dbReference type="Proteomes" id="UP000091918"/>
    </source>
</evidence>
<dbReference type="GO" id="GO:0008168">
    <property type="term" value="F:methyltransferase activity"/>
    <property type="evidence" value="ECO:0007669"/>
    <property type="project" value="TreeGrafter"/>
</dbReference>